<feature type="transmembrane region" description="Helical" evidence="8">
    <location>
        <begin position="83"/>
        <end position="104"/>
    </location>
</feature>
<gene>
    <name evidence="9" type="ORF">SAMN02910343_00892</name>
</gene>
<evidence type="ECO:0000256" key="4">
    <source>
        <dbReference type="ARBA" id="ARBA00022475"/>
    </source>
</evidence>
<evidence type="ECO:0000256" key="6">
    <source>
        <dbReference type="ARBA" id="ARBA00022989"/>
    </source>
</evidence>
<reference evidence="9 10" key="1">
    <citation type="submission" date="2016-10" db="EMBL/GenBank/DDBJ databases">
        <authorList>
            <person name="de Groot N.N."/>
        </authorList>
    </citation>
    <scope>NUCLEOTIDE SEQUENCE [LARGE SCALE GENOMIC DNA]</scope>
    <source>
        <strain evidence="9 10">DSM 15230</strain>
    </source>
</reference>
<dbReference type="GO" id="GO:0005886">
    <property type="term" value="C:plasma membrane"/>
    <property type="evidence" value="ECO:0007669"/>
    <property type="project" value="UniProtKB-SubCell"/>
</dbReference>
<feature type="transmembrane region" description="Helical" evidence="8">
    <location>
        <begin position="221"/>
        <end position="239"/>
    </location>
</feature>
<feature type="transmembrane region" description="Helical" evidence="8">
    <location>
        <begin position="57"/>
        <end position="77"/>
    </location>
</feature>
<dbReference type="Pfam" id="PF03591">
    <property type="entry name" value="AzlC"/>
    <property type="match status" value="1"/>
</dbReference>
<feature type="transmembrane region" description="Helical" evidence="8">
    <location>
        <begin position="171"/>
        <end position="189"/>
    </location>
</feature>
<dbReference type="InterPro" id="IPR011606">
    <property type="entry name" value="Brnchd-chn_aa_trnsp_permease"/>
</dbReference>
<dbReference type="RefSeq" id="WP_091364283.1">
    <property type="nucleotide sequence ID" value="NZ_FMXA01000009.1"/>
</dbReference>
<dbReference type="GeneID" id="87755919"/>
<dbReference type="PANTHER" id="PTHR34979:SF1">
    <property type="entry name" value="INNER MEMBRANE PROTEIN YGAZ"/>
    <property type="match status" value="1"/>
</dbReference>
<dbReference type="EMBL" id="FMXA01000009">
    <property type="protein sequence ID" value="SDA49432.1"/>
    <property type="molecule type" value="Genomic_DNA"/>
</dbReference>
<evidence type="ECO:0000256" key="8">
    <source>
        <dbReference type="SAM" id="Phobius"/>
    </source>
</evidence>
<dbReference type="Proteomes" id="UP000199689">
    <property type="component" value="Unassembled WGS sequence"/>
</dbReference>
<dbReference type="STRING" id="209880.SAMN02910343_00892"/>
<evidence type="ECO:0000313" key="9">
    <source>
        <dbReference type="EMBL" id="SDA49432.1"/>
    </source>
</evidence>
<keyword evidence="6 8" id="KW-1133">Transmembrane helix</keyword>
<evidence type="ECO:0000256" key="1">
    <source>
        <dbReference type="ARBA" id="ARBA00004651"/>
    </source>
</evidence>
<keyword evidence="3" id="KW-0813">Transport</keyword>
<organism evidence="9 10">
    <name type="scientific">Allisonella histaminiformans</name>
    <dbReference type="NCBI Taxonomy" id="209880"/>
    <lineage>
        <taxon>Bacteria</taxon>
        <taxon>Bacillati</taxon>
        <taxon>Bacillota</taxon>
        <taxon>Negativicutes</taxon>
        <taxon>Veillonellales</taxon>
        <taxon>Veillonellaceae</taxon>
        <taxon>Allisonella</taxon>
    </lineage>
</organism>
<evidence type="ECO:0000256" key="2">
    <source>
        <dbReference type="ARBA" id="ARBA00010735"/>
    </source>
</evidence>
<dbReference type="AlphaFoldDB" id="A0A1G5VU98"/>
<keyword evidence="7 8" id="KW-0472">Membrane</keyword>
<keyword evidence="4" id="KW-1003">Cell membrane</keyword>
<name>A0A1G5VU98_9FIRM</name>
<sequence>MHTDAIESTESTGTRVAWKAFKEAFPVTLPILAGFWFVAFAYGIYMHAEGFSFWYPFLMAACIFGGSLEFVTVAMLLSPFAPFQALMVALMIQARHFFYGIAMLEKYGHMGWKKPFLIFMMCDETFALNYAGSIPRSVDRGWYMLWISVLNYLYWVSGALLGGLLGNVIPWNIKGIGFVMTTMFVVIFLEQLMKEKQHITAVIGAISAVLCRILFGADNFLLPTMFLILLLLTLGRKKIERGLE</sequence>
<accession>A0A1G5VU98</accession>
<protein>
    <submittedName>
        <fullName evidence="9">4-azaleucine resistance probable transporter AzlC</fullName>
    </submittedName>
</protein>
<dbReference type="OrthoDB" id="3181706at2"/>
<dbReference type="GO" id="GO:1903785">
    <property type="term" value="P:L-valine transmembrane transport"/>
    <property type="evidence" value="ECO:0007669"/>
    <property type="project" value="TreeGrafter"/>
</dbReference>
<evidence type="ECO:0000256" key="3">
    <source>
        <dbReference type="ARBA" id="ARBA00022448"/>
    </source>
</evidence>
<keyword evidence="10" id="KW-1185">Reference proteome</keyword>
<feature type="transmembrane region" description="Helical" evidence="8">
    <location>
        <begin position="143"/>
        <end position="165"/>
    </location>
</feature>
<evidence type="ECO:0000256" key="5">
    <source>
        <dbReference type="ARBA" id="ARBA00022692"/>
    </source>
</evidence>
<keyword evidence="5 8" id="KW-0812">Transmembrane</keyword>
<dbReference type="PANTHER" id="PTHR34979">
    <property type="entry name" value="INNER MEMBRANE PROTEIN YGAZ"/>
    <property type="match status" value="1"/>
</dbReference>
<evidence type="ECO:0000256" key="7">
    <source>
        <dbReference type="ARBA" id="ARBA00023136"/>
    </source>
</evidence>
<comment type="subcellular location">
    <subcellularLocation>
        <location evidence="1">Cell membrane</location>
        <topology evidence="1">Multi-pass membrane protein</topology>
    </subcellularLocation>
</comment>
<comment type="similarity">
    <text evidence="2">Belongs to the AzlC family.</text>
</comment>
<proteinExistence type="inferred from homology"/>
<feature type="transmembrane region" description="Helical" evidence="8">
    <location>
        <begin position="24"/>
        <end position="45"/>
    </location>
</feature>
<evidence type="ECO:0000313" key="10">
    <source>
        <dbReference type="Proteomes" id="UP000199689"/>
    </source>
</evidence>